<dbReference type="FunFam" id="3.40.50.20:FF:000010">
    <property type="entry name" value="Propionyl-CoA carboxylase subunit alpha"/>
    <property type="match status" value="1"/>
</dbReference>
<dbReference type="Gene3D" id="3.30.470.20">
    <property type="entry name" value="ATP-grasp fold, B domain"/>
    <property type="match status" value="1"/>
</dbReference>
<dbReference type="FunFam" id="2.40.50.100:FF:000003">
    <property type="entry name" value="Acetyl-CoA carboxylase biotin carboxyl carrier protein"/>
    <property type="match status" value="1"/>
</dbReference>
<evidence type="ECO:0000256" key="8">
    <source>
        <dbReference type="ARBA" id="ARBA00048501"/>
    </source>
</evidence>
<dbReference type="PANTHER" id="PTHR18866:SF126">
    <property type="entry name" value="BIOTIN CARBOXYLASE"/>
    <property type="match status" value="1"/>
</dbReference>
<evidence type="ECO:0000259" key="15">
    <source>
        <dbReference type="PROSITE" id="PS50975"/>
    </source>
</evidence>
<accession>A0A0S4QWB0</accession>
<dbReference type="GO" id="GO:0005524">
    <property type="term" value="F:ATP binding"/>
    <property type="evidence" value="ECO:0007669"/>
    <property type="project" value="UniProtKB-UniRule"/>
</dbReference>
<keyword evidence="4 12" id="KW-0547">Nucleotide-binding</keyword>
<dbReference type="SUPFAM" id="SSF56059">
    <property type="entry name" value="Glutathione synthetase ATP-binding domain-like"/>
    <property type="match status" value="1"/>
</dbReference>
<proteinExistence type="predicted"/>
<dbReference type="InterPro" id="IPR048429">
    <property type="entry name" value="MCC_alpha_BT"/>
</dbReference>
<evidence type="ECO:0000256" key="1">
    <source>
        <dbReference type="ARBA" id="ARBA00001953"/>
    </source>
</evidence>
<dbReference type="SUPFAM" id="SSF52440">
    <property type="entry name" value="PreATP-grasp domain"/>
    <property type="match status" value="1"/>
</dbReference>
<dbReference type="SUPFAM" id="SSF51246">
    <property type="entry name" value="Rudiment single hybrid motif"/>
    <property type="match status" value="1"/>
</dbReference>
<dbReference type="RefSeq" id="WP_091284085.1">
    <property type="nucleotide sequence ID" value="NZ_FAOZ01000031.1"/>
</dbReference>
<dbReference type="EMBL" id="FAOZ01000031">
    <property type="protein sequence ID" value="CUU59779.1"/>
    <property type="molecule type" value="Genomic_DNA"/>
</dbReference>
<dbReference type="InterPro" id="IPR005481">
    <property type="entry name" value="BC-like_N"/>
</dbReference>
<dbReference type="InterPro" id="IPR011761">
    <property type="entry name" value="ATP-grasp"/>
</dbReference>
<feature type="domain" description="Lipoyl-binding" evidence="14">
    <location>
        <begin position="610"/>
        <end position="685"/>
    </location>
</feature>
<feature type="domain" description="ATP-grasp" evidence="15">
    <location>
        <begin position="122"/>
        <end position="322"/>
    </location>
</feature>
<protein>
    <recommendedName>
        <fullName evidence="11">Biotin-dependent 3-methylcrotonyl-coenzyme A carboxylase alpha1 subunit</fullName>
        <ecNumber evidence="2">6.3.4.14</ecNumber>
    </recommendedName>
</protein>
<evidence type="ECO:0000259" key="14">
    <source>
        <dbReference type="PROSITE" id="PS50968"/>
    </source>
</evidence>
<organism evidence="17 18">
    <name type="scientific">Parafrankia irregularis</name>
    <dbReference type="NCBI Taxonomy" id="795642"/>
    <lineage>
        <taxon>Bacteria</taxon>
        <taxon>Bacillati</taxon>
        <taxon>Actinomycetota</taxon>
        <taxon>Actinomycetes</taxon>
        <taxon>Frankiales</taxon>
        <taxon>Frankiaceae</taxon>
        <taxon>Parafrankia</taxon>
    </lineage>
</organism>
<dbReference type="PROSITE" id="PS00867">
    <property type="entry name" value="CPSASE_2"/>
    <property type="match status" value="1"/>
</dbReference>
<dbReference type="Pfam" id="PF02785">
    <property type="entry name" value="Biotin_carb_C"/>
    <property type="match status" value="1"/>
</dbReference>
<comment type="catalytic activity">
    <reaction evidence="8">
        <text>N(6)-biotinyl-L-lysyl-[protein] + hydrogencarbonate + ATP = N(6)-carboxybiotinyl-L-lysyl-[protein] + ADP + phosphate + H(+)</text>
        <dbReference type="Rhea" id="RHEA:13501"/>
        <dbReference type="Rhea" id="RHEA-COMP:10505"/>
        <dbReference type="Rhea" id="RHEA-COMP:10506"/>
        <dbReference type="ChEBI" id="CHEBI:15378"/>
        <dbReference type="ChEBI" id="CHEBI:17544"/>
        <dbReference type="ChEBI" id="CHEBI:30616"/>
        <dbReference type="ChEBI" id="CHEBI:43474"/>
        <dbReference type="ChEBI" id="CHEBI:83144"/>
        <dbReference type="ChEBI" id="CHEBI:83145"/>
        <dbReference type="ChEBI" id="CHEBI:456216"/>
        <dbReference type="EC" id="6.3.4.14"/>
    </reaction>
    <physiologicalReaction direction="left-to-right" evidence="8">
        <dbReference type="Rhea" id="RHEA:13502"/>
    </physiologicalReaction>
</comment>
<feature type="domain" description="Biotin carboxylation" evidence="16">
    <location>
        <begin position="3"/>
        <end position="451"/>
    </location>
</feature>
<dbReference type="Pfam" id="PF02786">
    <property type="entry name" value="CPSase_L_D2"/>
    <property type="match status" value="1"/>
</dbReference>
<keyword evidence="5 12" id="KW-0067">ATP-binding</keyword>
<reference evidence="18" key="1">
    <citation type="submission" date="2015-11" db="EMBL/GenBank/DDBJ databases">
        <authorList>
            <person name="Varghese N."/>
        </authorList>
    </citation>
    <scope>NUCLEOTIDE SEQUENCE [LARGE SCALE GENOMIC DNA]</scope>
    <source>
        <strain evidence="18">DSM 45899</strain>
    </source>
</reference>
<dbReference type="InterPro" id="IPR000089">
    <property type="entry name" value="Biotin_lipoyl"/>
</dbReference>
<dbReference type="AlphaFoldDB" id="A0A0S4QWB0"/>
<feature type="region of interest" description="Disordered" evidence="13">
    <location>
        <begin position="516"/>
        <end position="543"/>
    </location>
</feature>
<dbReference type="GO" id="GO:0046872">
    <property type="term" value="F:metal ion binding"/>
    <property type="evidence" value="ECO:0007669"/>
    <property type="project" value="InterPro"/>
</dbReference>
<evidence type="ECO:0000256" key="10">
    <source>
        <dbReference type="ARBA" id="ARBA00065901"/>
    </source>
</evidence>
<evidence type="ECO:0000256" key="12">
    <source>
        <dbReference type="PROSITE-ProRule" id="PRU00409"/>
    </source>
</evidence>
<dbReference type="SMART" id="SM00878">
    <property type="entry name" value="Biotin_carb_C"/>
    <property type="match status" value="1"/>
</dbReference>
<keyword evidence="6" id="KW-0092">Biotin</keyword>
<dbReference type="PROSITE" id="PS50975">
    <property type="entry name" value="ATP_GRASP"/>
    <property type="match status" value="1"/>
</dbReference>
<evidence type="ECO:0000313" key="17">
    <source>
        <dbReference type="EMBL" id="CUU59779.1"/>
    </source>
</evidence>
<dbReference type="InterPro" id="IPR011764">
    <property type="entry name" value="Biotin_carboxylation_dom"/>
</dbReference>
<dbReference type="InterPro" id="IPR005482">
    <property type="entry name" value="Biotin_COase_C"/>
</dbReference>
<evidence type="ECO:0000256" key="2">
    <source>
        <dbReference type="ARBA" id="ARBA00013263"/>
    </source>
</evidence>
<evidence type="ECO:0000256" key="3">
    <source>
        <dbReference type="ARBA" id="ARBA00022598"/>
    </source>
</evidence>
<evidence type="ECO:0000256" key="11">
    <source>
        <dbReference type="ARBA" id="ARBA00074050"/>
    </source>
</evidence>
<evidence type="ECO:0000256" key="6">
    <source>
        <dbReference type="ARBA" id="ARBA00023267"/>
    </source>
</evidence>
<dbReference type="InterPro" id="IPR011053">
    <property type="entry name" value="Single_hybrid_motif"/>
</dbReference>
<evidence type="ECO:0000259" key="16">
    <source>
        <dbReference type="PROSITE" id="PS50979"/>
    </source>
</evidence>
<evidence type="ECO:0000313" key="18">
    <source>
        <dbReference type="Proteomes" id="UP000198802"/>
    </source>
</evidence>
<dbReference type="CDD" id="cd06850">
    <property type="entry name" value="biotinyl_domain"/>
    <property type="match status" value="1"/>
</dbReference>
<evidence type="ECO:0000256" key="9">
    <source>
        <dbReference type="ARBA" id="ARBA00053351"/>
    </source>
</evidence>
<comment type="pathway">
    <text evidence="7">Amino-acid degradation; L-leucine degradation.</text>
</comment>
<dbReference type="FunFam" id="3.30.470.20:FF:000028">
    <property type="entry name" value="Methylcrotonoyl-CoA carboxylase subunit alpha, mitochondrial"/>
    <property type="match status" value="1"/>
</dbReference>
<comment type="cofactor">
    <cofactor evidence="1">
        <name>biotin</name>
        <dbReference type="ChEBI" id="CHEBI:57586"/>
    </cofactor>
</comment>
<evidence type="ECO:0000256" key="7">
    <source>
        <dbReference type="ARBA" id="ARBA00046317"/>
    </source>
</evidence>
<evidence type="ECO:0000256" key="13">
    <source>
        <dbReference type="SAM" id="MobiDB-lite"/>
    </source>
</evidence>
<dbReference type="InterPro" id="IPR011054">
    <property type="entry name" value="Rudment_hybrid_motif"/>
</dbReference>
<dbReference type="InterPro" id="IPR005479">
    <property type="entry name" value="CPAse_ATP-bd"/>
</dbReference>
<dbReference type="Pfam" id="PF21139">
    <property type="entry name" value="BT_MCC_alpha"/>
    <property type="match status" value="1"/>
</dbReference>
<dbReference type="PROSITE" id="PS50968">
    <property type="entry name" value="BIOTINYL_LIPOYL"/>
    <property type="match status" value="1"/>
</dbReference>
<dbReference type="Gene3D" id="2.40.50.100">
    <property type="match status" value="1"/>
</dbReference>
<keyword evidence="18" id="KW-1185">Reference proteome</keyword>
<evidence type="ECO:0000256" key="5">
    <source>
        <dbReference type="ARBA" id="ARBA00022840"/>
    </source>
</evidence>
<dbReference type="InterPro" id="IPR050856">
    <property type="entry name" value="Biotin_carboxylase_complex"/>
</dbReference>
<dbReference type="PROSITE" id="PS50979">
    <property type="entry name" value="BC"/>
    <property type="match status" value="1"/>
</dbReference>
<dbReference type="GO" id="GO:0004075">
    <property type="term" value="F:biotin carboxylase activity"/>
    <property type="evidence" value="ECO:0007669"/>
    <property type="project" value="UniProtKB-EC"/>
</dbReference>
<comment type="function">
    <text evidence="9">Component of a biotin-dependent acyl-CoA carboxylase complex. This subunit catalyzes the ATP-dependent carboxylation of the biotin carried by the biotin carboxyl carrier (BCC) domain, resulting in the formation of carboxyl biotin. When associated with the beta1 subunit AccD1, is involved in branched amino-acid catabolism with methylcrotonyl coenzyme A as the substrate.</text>
</comment>
<name>A0A0S4QWB0_9ACTN</name>
<comment type="subunit">
    <text evidence="10">The biotin-dependent acyl-CoA carboxylase complex is composed of AccA1, which contains the biotin carboxylase (BC) and biotin carboxyl carrier protein (BCCP) domains, and AccD1, which contains the carboxyl transferase (CT) domain. The AccA1/AccD1 complex forms a dodecamer.</text>
</comment>
<evidence type="ECO:0000256" key="4">
    <source>
        <dbReference type="ARBA" id="ARBA00022741"/>
    </source>
</evidence>
<dbReference type="PANTHER" id="PTHR18866">
    <property type="entry name" value="CARBOXYLASE:PYRUVATE/ACETYL-COA/PROPIONYL-COA CARBOXYLASE"/>
    <property type="match status" value="1"/>
</dbReference>
<dbReference type="EC" id="6.3.4.14" evidence="2"/>
<keyword evidence="3" id="KW-0436">Ligase</keyword>
<dbReference type="Pfam" id="PF00289">
    <property type="entry name" value="Biotin_carb_N"/>
    <property type="match status" value="1"/>
</dbReference>
<gene>
    <name evidence="17" type="ORF">Ga0074812_13179</name>
</gene>
<dbReference type="SUPFAM" id="SSF51230">
    <property type="entry name" value="Single hybrid motif"/>
    <property type="match status" value="1"/>
</dbReference>
<dbReference type="InterPro" id="IPR016185">
    <property type="entry name" value="PreATP-grasp_dom_sf"/>
</dbReference>
<dbReference type="Proteomes" id="UP000198802">
    <property type="component" value="Unassembled WGS sequence"/>
</dbReference>
<dbReference type="Pfam" id="PF00364">
    <property type="entry name" value="Biotin_lipoyl"/>
    <property type="match status" value="1"/>
</dbReference>
<sequence>MTTIRKLLVANRGEIASRVFRTAREMDVATVAVFSDPDADAPFVAEADEAVRLPGATPAETYLRADLVLAAAQRTGADAVHPGYGFLSENAAFARACSQAGVIFVGPPAEAVEAMGSKATAKKIMAAAGVPVLPGLLVDAELRADEARLRAATADLAYPLLVKAVYGGGGRGMRIVTGPEELAGAVTSAYREAESAFGDGTVFLERYVERPRHIEVQVFADAHGEVVHLFERECSVQRRYQKILEEAPSVAVDDALRARLGDAAVTAARAVGYVGAGTVEFVLDRSGQFFFLEMNTRLQVEHPVTEMITGLDLVRAQIQVAEGAPLPDELRRARIDGHAVEARLYAEDPAAGFLPSAGTLLQFEVPDLPGVRVDSGVGAGSTVEVYYDPMLAKVIAHGPTREIATRRLAGALARSRIDGLATNRDLLVAILREGQFQAGDIDTGYLDRHDPAKLAAPVPDENRLVAHLAAAVLAEAEARRSQRMLLPTLPTGWRNVGNSPQVVRTEVDGSTIEVGYRRIHHRAPKPGSPDNADSPAGPESPESFDVWIDGRRAQVALHRVEARPDGSAAVSITVAGVRSLLQVGWHGPVAYVHGRGGTTVVRILPRFSEPGAVVAPGSLVAPMPGTVVRVAVDVGDNVSAGDVVLVLEAMKMEHTVTTPHQGVVREMTAAVGAVVEGGRLLAVIEPAPAPAQG</sequence>